<gene>
    <name evidence="5" type="ORF">HF875_14505</name>
</gene>
<dbReference type="EMBL" id="JABAFD010000011">
    <property type="protein sequence ID" value="NME10737.1"/>
    <property type="molecule type" value="Genomic_DNA"/>
</dbReference>
<feature type="compositionally biased region" description="Basic and acidic residues" evidence="2">
    <location>
        <begin position="73"/>
        <end position="104"/>
    </location>
</feature>
<evidence type="ECO:0000313" key="5">
    <source>
        <dbReference type="EMBL" id="NME10737.1"/>
    </source>
</evidence>
<feature type="domain" description="Pesticidal crystal protein Cry22Aa Ig-like" evidence="4">
    <location>
        <begin position="365"/>
        <end position="432"/>
    </location>
</feature>
<feature type="region of interest" description="Disordered" evidence="2">
    <location>
        <begin position="658"/>
        <end position="722"/>
    </location>
</feature>
<dbReference type="PANTHER" id="PTHR15127:SF32">
    <property type="entry name" value="HEAVYWEIGHT, ISOFORM A"/>
    <property type="match status" value="1"/>
</dbReference>
<protein>
    <submittedName>
        <fullName evidence="5">DUF5011 domain-containing protein</fullName>
    </submittedName>
</protein>
<comment type="caution">
    <text evidence="5">The sequence shown here is derived from an EMBL/GenBank/DDBJ whole genome shotgun (WGS) entry which is preliminary data.</text>
</comment>
<dbReference type="Proteomes" id="UP000573963">
    <property type="component" value="Unassembled WGS sequence"/>
</dbReference>
<evidence type="ECO:0000256" key="1">
    <source>
        <dbReference type="ARBA" id="ARBA00022999"/>
    </source>
</evidence>
<feature type="domain" description="Pesticidal crystal protein Cry22Aa Ig-like" evidence="4">
    <location>
        <begin position="442"/>
        <end position="510"/>
    </location>
</feature>
<feature type="domain" description="Pesticidal crystal protein Cry22Aa Ig-like" evidence="4">
    <location>
        <begin position="527"/>
        <end position="593"/>
    </location>
</feature>
<dbReference type="RefSeq" id="WP_168932634.1">
    <property type="nucleotide sequence ID" value="NZ_JABAFD010000011.1"/>
</dbReference>
<organism evidence="5 6">
    <name type="scientific">Paraclostridium bifermentans</name>
    <name type="common">Clostridium bifermentans</name>
    <dbReference type="NCBI Taxonomy" id="1490"/>
    <lineage>
        <taxon>Bacteria</taxon>
        <taxon>Bacillati</taxon>
        <taxon>Bacillota</taxon>
        <taxon>Clostridia</taxon>
        <taxon>Peptostreptococcales</taxon>
        <taxon>Peptostreptococcaceae</taxon>
        <taxon>Paraclostridium</taxon>
    </lineage>
</organism>
<keyword evidence="3" id="KW-0472">Membrane</keyword>
<evidence type="ECO:0000259" key="4">
    <source>
        <dbReference type="Pfam" id="PF16403"/>
    </source>
</evidence>
<feature type="domain" description="Pesticidal crystal protein Cry22Aa Ig-like" evidence="4">
    <location>
        <begin position="601"/>
        <end position="671"/>
    </location>
</feature>
<dbReference type="Pfam" id="PF16403">
    <property type="entry name" value="Bact_surface_Ig-like"/>
    <property type="match status" value="5"/>
</dbReference>
<feature type="compositionally biased region" description="Polar residues" evidence="2">
    <location>
        <begin position="695"/>
        <end position="708"/>
    </location>
</feature>
<sequence>MKNKQIKKAVAGAMATTILMNPMPLSIYANEIKPDVSTEDTNNVETNPVTNDTNEITNNPTEKENTDSEVNNVEEKDKVSVPEETPEKPEVASENNKELNKNEKTAYGNGYRFETSYSDNKYGHLHYNLSTGEDINTNWHFALTNGTLSEYSYTFTNHTEKGEKYVEFTKLPVIKEDSQSAFTLEYSTDGSSFSTDVPDLKDLAAFRVTLKATIEGDEDPKLNVEYAFKPINIPKDFVNSEHLIIGGYQTTKYGDIWVSDISSNMIHFYESTPNHAPVIHAEDKTIEVGDKFNPMTGVTATDKEDGNITKDIKIIENTVDTSKAGKYKVVYSVTDRNGATTTEDITVTVKLKDLTLNNIPEIHAENKTIKVGDKFNPLDGVTAIDEEDGNITKDIKVIKNTVDTSEVGIYKVTYKVTDSEGARTTKSILVTVRSNDKPLIIGADDTSIKEGTLFDPMYGVAAIDTEDGNITKHIKVGGYVNTNKPGTYELTYKVNDKDGNTNTVKRTIIVNPKELHINNLPVINASNKTIKVGDKFNPMTGVTATDKEDGNITKRIKVIENTVNTNKAGTYKVVYKVTDSNGATTTKSIAVIVKSNDKPVINGANNASIKEGTSFDSMKGVTATDKEDGNITKHIKVTGSVDTNKPETYELTYTVTDKNGNSTTTKRTITVSPKDEETSNLPEINEDNKAPNVGDTVNSTDRPSSTDTKPAINKPDSPQEHKKTLEVTISSLDDNKEVLSSNPKTIDMGIKAFLFVGAISAFGLFLNRRNKYRK</sequence>
<evidence type="ECO:0000313" key="6">
    <source>
        <dbReference type="Proteomes" id="UP000573963"/>
    </source>
</evidence>
<keyword evidence="3" id="KW-1133">Transmembrane helix</keyword>
<accession>A0AA44DN35</accession>
<dbReference type="GO" id="GO:0001784">
    <property type="term" value="F:phosphotyrosine residue binding"/>
    <property type="evidence" value="ECO:0007669"/>
    <property type="project" value="TreeGrafter"/>
</dbReference>
<feature type="transmembrane region" description="Helical" evidence="3">
    <location>
        <begin position="748"/>
        <end position="766"/>
    </location>
</feature>
<feature type="domain" description="Pesticidal crystal protein Cry22Aa Ig-like" evidence="4">
    <location>
        <begin position="282"/>
        <end position="349"/>
    </location>
</feature>
<evidence type="ECO:0000256" key="3">
    <source>
        <dbReference type="SAM" id="Phobius"/>
    </source>
</evidence>
<evidence type="ECO:0000256" key="2">
    <source>
        <dbReference type="SAM" id="MobiDB-lite"/>
    </source>
</evidence>
<dbReference type="InterPro" id="IPR051846">
    <property type="entry name" value="SH2_domain_adapters"/>
</dbReference>
<proteinExistence type="predicted"/>
<dbReference type="Gene3D" id="2.60.40.10">
    <property type="entry name" value="Immunoglobulins"/>
    <property type="match status" value="5"/>
</dbReference>
<dbReference type="AlphaFoldDB" id="A0AA44DN35"/>
<dbReference type="PANTHER" id="PTHR15127">
    <property type="entry name" value="HEAVYWEIGHT, ISOFORM A"/>
    <property type="match status" value="1"/>
</dbReference>
<feature type="region of interest" description="Disordered" evidence="2">
    <location>
        <begin position="37"/>
        <end position="105"/>
    </location>
</feature>
<dbReference type="InterPro" id="IPR013783">
    <property type="entry name" value="Ig-like_fold"/>
</dbReference>
<reference evidence="5 6" key="1">
    <citation type="submission" date="2020-04" db="EMBL/GenBank/DDBJ databases">
        <authorList>
            <person name="Hitch T.C.A."/>
            <person name="Wylensek D."/>
            <person name="Clavel T."/>
        </authorList>
    </citation>
    <scope>NUCLEOTIDE SEQUENCE [LARGE SCALE GENOMIC DNA]</scope>
    <source>
        <strain evidence="5 6">Med78_4-601-WT-2</strain>
    </source>
</reference>
<keyword evidence="1" id="KW-0727">SH2 domain</keyword>
<keyword evidence="3" id="KW-0812">Transmembrane</keyword>
<dbReference type="InterPro" id="IPR032179">
    <property type="entry name" value="Cry22Aa_Ig-like"/>
</dbReference>
<feature type="compositionally biased region" description="Polar residues" evidence="2">
    <location>
        <begin position="39"/>
        <end position="60"/>
    </location>
</feature>
<feature type="compositionally biased region" description="Polar residues" evidence="2">
    <location>
        <begin position="658"/>
        <end position="671"/>
    </location>
</feature>
<name>A0AA44DN35_PARBF</name>